<protein>
    <recommendedName>
        <fullName evidence="9">Wax synthase domain-containing protein</fullName>
    </recommendedName>
</protein>
<dbReference type="PANTHER" id="PTHR31595">
    <property type="entry name" value="LONG-CHAIN-ALCOHOL O-FATTY-ACYLTRANSFERASE 3-RELATED"/>
    <property type="match status" value="1"/>
</dbReference>
<evidence type="ECO:0000256" key="5">
    <source>
        <dbReference type="ARBA" id="ARBA00022692"/>
    </source>
</evidence>
<feature type="transmembrane region" description="Helical" evidence="8">
    <location>
        <begin position="966"/>
        <end position="987"/>
    </location>
</feature>
<keyword evidence="4" id="KW-0808">Transferase</keyword>
<dbReference type="GO" id="GO:0016020">
    <property type="term" value="C:membrane"/>
    <property type="evidence" value="ECO:0007669"/>
    <property type="project" value="UniProtKB-SubCell"/>
</dbReference>
<evidence type="ECO:0000313" key="11">
    <source>
        <dbReference type="Proteomes" id="UP000245771"/>
    </source>
</evidence>
<evidence type="ECO:0000256" key="1">
    <source>
        <dbReference type="ARBA" id="ARBA00004141"/>
    </source>
</evidence>
<evidence type="ECO:0000256" key="2">
    <source>
        <dbReference type="ARBA" id="ARBA00005179"/>
    </source>
</evidence>
<dbReference type="EMBL" id="KZ819603">
    <property type="protein sequence ID" value="PWN35058.1"/>
    <property type="molecule type" value="Genomic_DNA"/>
</dbReference>
<evidence type="ECO:0000256" key="7">
    <source>
        <dbReference type="ARBA" id="ARBA00023136"/>
    </source>
</evidence>
<dbReference type="Proteomes" id="UP000245771">
    <property type="component" value="Unassembled WGS sequence"/>
</dbReference>
<proteinExistence type="inferred from homology"/>
<evidence type="ECO:0000256" key="6">
    <source>
        <dbReference type="ARBA" id="ARBA00022989"/>
    </source>
</evidence>
<dbReference type="PANTHER" id="PTHR31595:SF57">
    <property type="entry name" value="OS04G0481900 PROTEIN"/>
    <property type="match status" value="1"/>
</dbReference>
<gene>
    <name evidence="10" type="ORF">FA14DRAFT_189068</name>
</gene>
<evidence type="ECO:0000259" key="9">
    <source>
        <dbReference type="Pfam" id="PF13813"/>
    </source>
</evidence>
<dbReference type="RefSeq" id="XP_025355360.1">
    <property type="nucleotide sequence ID" value="XM_025501696.1"/>
</dbReference>
<feature type="transmembrane region" description="Helical" evidence="8">
    <location>
        <begin position="23"/>
        <end position="42"/>
    </location>
</feature>
<evidence type="ECO:0000313" key="10">
    <source>
        <dbReference type="EMBL" id="PWN35058.1"/>
    </source>
</evidence>
<feature type="transmembrane region" description="Helical" evidence="8">
    <location>
        <begin position="577"/>
        <end position="597"/>
    </location>
</feature>
<feature type="transmembrane region" description="Helical" evidence="8">
    <location>
        <begin position="87"/>
        <end position="113"/>
    </location>
</feature>
<keyword evidence="11" id="KW-1185">Reference proteome</keyword>
<feature type="transmembrane region" description="Helical" evidence="8">
    <location>
        <begin position="713"/>
        <end position="735"/>
    </location>
</feature>
<dbReference type="AlphaFoldDB" id="A0A316VD91"/>
<feature type="transmembrane region" description="Helical" evidence="8">
    <location>
        <begin position="373"/>
        <end position="395"/>
    </location>
</feature>
<evidence type="ECO:0000256" key="4">
    <source>
        <dbReference type="ARBA" id="ARBA00022679"/>
    </source>
</evidence>
<feature type="domain" description="Wax synthase" evidence="9">
    <location>
        <begin position="321"/>
        <end position="394"/>
    </location>
</feature>
<evidence type="ECO:0000256" key="3">
    <source>
        <dbReference type="ARBA" id="ARBA00007282"/>
    </source>
</evidence>
<evidence type="ECO:0000256" key="8">
    <source>
        <dbReference type="SAM" id="Phobius"/>
    </source>
</evidence>
<dbReference type="GO" id="GO:0006629">
    <property type="term" value="P:lipid metabolic process"/>
    <property type="evidence" value="ECO:0007669"/>
    <property type="project" value="InterPro"/>
</dbReference>
<dbReference type="OrthoDB" id="1077582at2759"/>
<keyword evidence="5 8" id="KW-0812">Transmembrane</keyword>
<reference evidence="10 11" key="1">
    <citation type="journal article" date="2018" name="Mol. Biol. Evol.">
        <title>Broad Genomic Sampling Reveals a Smut Pathogenic Ancestry of the Fungal Clade Ustilaginomycotina.</title>
        <authorList>
            <person name="Kijpornyongpan T."/>
            <person name="Mondo S.J."/>
            <person name="Barry K."/>
            <person name="Sandor L."/>
            <person name="Lee J."/>
            <person name="Lipzen A."/>
            <person name="Pangilinan J."/>
            <person name="LaButti K."/>
            <person name="Hainaut M."/>
            <person name="Henrissat B."/>
            <person name="Grigoriev I.V."/>
            <person name="Spatafora J.W."/>
            <person name="Aime M.C."/>
        </authorList>
    </citation>
    <scope>NUCLEOTIDE SEQUENCE [LARGE SCALE GENOMIC DNA]</scope>
    <source>
        <strain evidence="10 11">MCA 3882</strain>
    </source>
</reference>
<sequence length="1010" mass="113634">MTNPLLKLWHLCVPPLDQRHGTALAPLGILGSSATILLSVYIRIKYPNLAFHWRMLFLMLCTFFVIQNNLSRYTRFPWQKKGEDDTLGYYVMIDVITGGGIFGVLSMVIDYLFLAREDELDVNGADEYRKYLVDKYPNLSVEQLKTLEKELCDGGTFERPLYYPGTKNYYIRDLADATRGLGYKKGLNQKGIAAYEGGYSALIGAEKLENSDPQIAQAVKQVTVFRTLKTFVTCFLCYDFLEWVISNKKVLDPNTNDSLSGLQAALHQTSLPQPFAKYFVVCLFGCAIVARLQAFSAFIYLIALVFTKPTHIPITIGRWEPLLFYKPHLSTSMGDMWGTHWHGLIRRPVTVLFMRPCKTLVKKLGLPLNIGRAVGVLLSFAYSGLMHEVIMEAILPHIRHLKRFTQYDEATLRQMGYGWGSNRFASTRFFINCGLVVVLEDIFCSFIEPKLAVILFGKGREQIISGKARSVLGWLWCMSCMVVIAVDLVETWCRHEYNNDSPSTASILAMERSTIIGAQATHNLFAVSLTLNLMPSNGCGLHSTLSPFLITSVACLLHYTHWNAPDKPSIIWGNGDAYMGACALSILIYTLDFLFLARDDEQEIKDAEEYRQWLEENSCDKAKSPQAIKEAEEKVAGGPGYTLERPKYFPGTKAWLPFDISMSPRAFGYNGRGQSQRGAPFQAGYKALIASERLEMRSKIDKREASLLKMDNLLFVGWSFVQSVLISDLMMAIILHPSLLGVKDSIKDTGGFVKISEATQASTFGPILTPWITAFLIGASIPLRMHMIHLFVYLFTLLFSAPHEVPITVSRYEPLLCPRFSSCTSLRSLWSEGWHQLPRRQYTVIAMRPSARLAKKFNLPASVGRAAGLLFAFFLSGISHELSLEGLLGHIQHIAPKCRQGVSETQLRSMGYGFGAGRYVSTRFFLSQAIIIIFEQIWSDQVEPFLANTILGKGQTRLVEGRLRSVLGWIWCAFWITWPGIAMVDVWSAHGIMCPITESVFFTPLFNLIL</sequence>
<accession>A0A316VD91</accession>
<dbReference type="InterPro" id="IPR032805">
    <property type="entry name" value="Wax_synthase_dom"/>
</dbReference>
<feature type="transmembrane region" description="Helical" evidence="8">
    <location>
        <begin position="771"/>
        <end position="795"/>
    </location>
</feature>
<comment type="subcellular location">
    <subcellularLocation>
        <location evidence="1">Membrane</location>
        <topology evidence="1">Multi-pass membrane protein</topology>
    </subcellularLocation>
</comment>
<dbReference type="Pfam" id="PF13813">
    <property type="entry name" value="MBOAT_2"/>
    <property type="match status" value="2"/>
</dbReference>
<comment type="similarity">
    <text evidence="3">Belongs to the wax synthase family.</text>
</comment>
<keyword evidence="7 8" id="KW-0472">Membrane</keyword>
<dbReference type="InParanoid" id="A0A316VD91"/>
<comment type="pathway">
    <text evidence="2">Secondary metabolite biosynthesis.</text>
</comment>
<dbReference type="STRING" id="1280837.A0A316VD91"/>
<feature type="domain" description="Wax synthase" evidence="9">
    <location>
        <begin position="819"/>
        <end position="882"/>
    </location>
</feature>
<name>A0A316VD91_9BASI</name>
<keyword evidence="6 8" id="KW-1133">Transmembrane helix</keyword>
<feature type="transmembrane region" description="Helical" evidence="8">
    <location>
        <begin position="49"/>
        <end position="67"/>
    </location>
</feature>
<feature type="transmembrane region" description="Helical" evidence="8">
    <location>
        <begin position="278"/>
        <end position="303"/>
    </location>
</feature>
<dbReference type="InterPro" id="IPR044851">
    <property type="entry name" value="Wax_synthase"/>
</dbReference>
<organism evidence="10 11">
    <name type="scientific">Meira miltonrushii</name>
    <dbReference type="NCBI Taxonomy" id="1280837"/>
    <lineage>
        <taxon>Eukaryota</taxon>
        <taxon>Fungi</taxon>
        <taxon>Dikarya</taxon>
        <taxon>Basidiomycota</taxon>
        <taxon>Ustilaginomycotina</taxon>
        <taxon>Exobasidiomycetes</taxon>
        <taxon>Exobasidiales</taxon>
        <taxon>Brachybasidiaceae</taxon>
        <taxon>Meira</taxon>
    </lineage>
</organism>
<dbReference type="GeneID" id="37023477"/>
<dbReference type="GO" id="GO:0008374">
    <property type="term" value="F:O-acyltransferase activity"/>
    <property type="evidence" value="ECO:0007669"/>
    <property type="project" value="InterPro"/>
</dbReference>